<dbReference type="GO" id="GO:0006139">
    <property type="term" value="P:nucleobase-containing compound metabolic process"/>
    <property type="evidence" value="ECO:0007669"/>
    <property type="project" value="InterPro"/>
</dbReference>
<keyword evidence="3 4" id="KW-0418">Kinase</keyword>
<dbReference type="InterPro" id="IPR000850">
    <property type="entry name" value="Adenylat/UMP-CMP_kin"/>
</dbReference>
<dbReference type="Pfam" id="PF00406">
    <property type="entry name" value="ADK"/>
    <property type="match status" value="1"/>
</dbReference>
<feature type="chain" id="PRO_5031504898" evidence="5">
    <location>
        <begin position="16"/>
        <end position="301"/>
    </location>
</feature>
<dbReference type="AlphaFoldDB" id="A0A7U2MVA1"/>
<dbReference type="Proteomes" id="UP000596276">
    <property type="component" value="Chromosome 4"/>
</dbReference>
<reference evidence="7" key="1">
    <citation type="journal article" date="2021" name="G3 (Bethesda)">
        <title>Chromosome assembled and annotated genome sequence of Aspergillus flavus NRRL 3357.</title>
        <authorList>
            <person name="Skerker J.M."/>
            <person name="Pianalto K.M."/>
            <person name="Mondo S.J."/>
            <person name="Yang K."/>
            <person name="Arkin A.P."/>
            <person name="Keller N.P."/>
            <person name="Grigoriev I.V."/>
            <person name="Louise Glass N.L."/>
        </authorList>
    </citation>
    <scope>NUCLEOTIDE SEQUENCE [LARGE SCALE GENOMIC DNA]</scope>
    <source>
        <strain evidence="7">ATCC 200026 / FGSC A1120 / IAM 13836 / NRRL 3357 / JCM 12722 / SRRC 167</strain>
    </source>
</reference>
<dbReference type="VEuPathDB" id="FungiDB:AFLA_012001"/>
<evidence type="ECO:0000313" key="7">
    <source>
        <dbReference type="Proteomes" id="UP000596276"/>
    </source>
</evidence>
<proteinExistence type="inferred from homology"/>
<dbReference type="GO" id="GO:0005524">
    <property type="term" value="F:ATP binding"/>
    <property type="evidence" value="ECO:0007669"/>
    <property type="project" value="InterPro"/>
</dbReference>
<dbReference type="Gene3D" id="3.40.50.300">
    <property type="entry name" value="P-loop containing nucleotide triphosphate hydrolases"/>
    <property type="match status" value="1"/>
</dbReference>
<dbReference type="PANTHER" id="PTHR23359">
    <property type="entry name" value="NUCLEOTIDE KINASE"/>
    <property type="match status" value="1"/>
</dbReference>
<sequence length="301" mass="33245">MANTLLCCLLRSSIAMFPQLLLNLFNYPVNTKSVARRFWSALPFSGLWEACSRTYDKSACHQDRATIPLKGNPVSGPENNSKVATVIFIIGGPGSGKSTIATRLAADLGLIHLNPDEIVSRLEIIGSGDEWLAVKSTVDENGAVPDDLLSLLLKIEISKHLNAHQRVFLIEAFPRSYAQFMDLTSICGYGLTISLDVSSATLMRRFMFETKSFSERVAQMEDFLKREDAFAGAELALYPHANFTDGLVKVCAELKVEEIYPHLKDLVARKLASPTTALWVKELGMEMVSSVDHFESSTQLP</sequence>
<organism evidence="6 7">
    <name type="scientific">Aspergillus flavus (strain ATCC 200026 / FGSC A1120 / IAM 13836 / NRRL 3357 / JCM 12722 / SRRC 167)</name>
    <dbReference type="NCBI Taxonomy" id="332952"/>
    <lineage>
        <taxon>Eukaryota</taxon>
        <taxon>Fungi</taxon>
        <taxon>Dikarya</taxon>
        <taxon>Ascomycota</taxon>
        <taxon>Pezizomycotina</taxon>
        <taxon>Eurotiomycetes</taxon>
        <taxon>Eurotiomycetidae</taxon>
        <taxon>Eurotiales</taxon>
        <taxon>Aspergillaceae</taxon>
        <taxon>Aspergillus</taxon>
        <taxon>Aspergillus subgen. Circumdati</taxon>
    </lineage>
</organism>
<protein>
    <submittedName>
        <fullName evidence="6">Adenylate kinase 3</fullName>
    </submittedName>
</protein>
<dbReference type="InterPro" id="IPR027417">
    <property type="entry name" value="P-loop_NTPase"/>
</dbReference>
<evidence type="ECO:0000256" key="5">
    <source>
        <dbReference type="SAM" id="SignalP"/>
    </source>
</evidence>
<evidence type="ECO:0000256" key="4">
    <source>
        <dbReference type="RuleBase" id="RU003330"/>
    </source>
</evidence>
<dbReference type="PRINTS" id="PR00094">
    <property type="entry name" value="ADENYLTKNASE"/>
</dbReference>
<accession>A0A7U2MVA1</accession>
<gene>
    <name evidence="6" type="ORF">F9C07_2069646</name>
</gene>
<evidence type="ECO:0000256" key="3">
    <source>
        <dbReference type="ARBA" id="ARBA00022777"/>
    </source>
</evidence>
<dbReference type="EMBL" id="CP044618">
    <property type="protein sequence ID" value="QRD90450.1"/>
    <property type="molecule type" value="Genomic_DNA"/>
</dbReference>
<evidence type="ECO:0000256" key="2">
    <source>
        <dbReference type="ARBA" id="ARBA00022741"/>
    </source>
</evidence>
<evidence type="ECO:0000256" key="1">
    <source>
        <dbReference type="ARBA" id="ARBA00022679"/>
    </source>
</evidence>
<keyword evidence="5" id="KW-0732">Signal</keyword>
<dbReference type="VEuPathDB" id="FungiDB:F9C07_2069646"/>
<feature type="signal peptide" evidence="5">
    <location>
        <begin position="1"/>
        <end position="15"/>
    </location>
</feature>
<keyword evidence="2" id="KW-0547">Nucleotide-binding</keyword>
<name>A0A7U2MVA1_ASPFN</name>
<dbReference type="GO" id="GO:0019205">
    <property type="term" value="F:nucleobase-containing compound kinase activity"/>
    <property type="evidence" value="ECO:0007669"/>
    <property type="project" value="InterPro"/>
</dbReference>
<keyword evidence="1 4" id="KW-0808">Transferase</keyword>
<dbReference type="SUPFAM" id="SSF52540">
    <property type="entry name" value="P-loop containing nucleoside triphosphate hydrolases"/>
    <property type="match status" value="1"/>
</dbReference>
<comment type="similarity">
    <text evidence="4">Belongs to the adenylate kinase family.</text>
</comment>
<evidence type="ECO:0000313" key="6">
    <source>
        <dbReference type="EMBL" id="QRD90450.1"/>
    </source>
</evidence>
<keyword evidence="7" id="KW-1185">Reference proteome</keyword>